<reference evidence="13" key="1">
    <citation type="journal article" date="2019" name="Int. J. Syst. Evol. Microbiol.">
        <title>The Global Catalogue of Microorganisms (GCM) 10K type strain sequencing project: providing services to taxonomists for standard genome sequencing and annotation.</title>
        <authorList>
            <consortium name="The Broad Institute Genomics Platform"/>
            <consortium name="The Broad Institute Genome Sequencing Center for Infectious Disease"/>
            <person name="Wu L."/>
            <person name="Ma J."/>
        </authorList>
    </citation>
    <scope>NUCLEOTIDE SEQUENCE [LARGE SCALE GENOMIC DNA]</scope>
    <source>
        <strain evidence="13">JCM 18303</strain>
    </source>
</reference>
<evidence type="ECO:0000256" key="8">
    <source>
        <dbReference type="ARBA" id="ARBA00022691"/>
    </source>
</evidence>
<dbReference type="PANTHER" id="PTHR11579">
    <property type="entry name" value="PROTEIN-L-ISOASPARTATE O-METHYLTRANSFERASE"/>
    <property type="match status" value="1"/>
</dbReference>
<protein>
    <recommendedName>
        <fullName evidence="4">Protein-L-isoaspartate O-methyltransferase</fullName>
        <ecNumber evidence="3">2.1.1.77</ecNumber>
    </recommendedName>
    <alternativeName>
        <fullName evidence="11">L-isoaspartyl protein carboxyl methyltransferase</fullName>
    </alternativeName>
    <alternativeName>
        <fullName evidence="9">Protein L-isoaspartyl methyltransferase</fullName>
    </alternativeName>
    <alternativeName>
        <fullName evidence="10">Protein-beta-aspartate methyltransferase</fullName>
    </alternativeName>
</protein>
<gene>
    <name evidence="12" type="ORF">GCM10023321_27270</name>
</gene>
<evidence type="ECO:0000256" key="5">
    <source>
        <dbReference type="ARBA" id="ARBA00022490"/>
    </source>
</evidence>
<dbReference type="EC" id="2.1.1.77" evidence="3"/>
<dbReference type="RefSeq" id="WP_185061493.1">
    <property type="nucleotide sequence ID" value="NZ_BAABJP010000008.1"/>
</dbReference>
<evidence type="ECO:0000256" key="7">
    <source>
        <dbReference type="ARBA" id="ARBA00022679"/>
    </source>
</evidence>
<dbReference type="CDD" id="cd02440">
    <property type="entry name" value="AdoMet_MTases"/>
    <property type="match status" value="1"/>
</dbReference>
<keyword evidence="6" id="KW-0489">Methyltransferase</keyword>
<evidence type="ECO:0000313" key="13">
    <source>
        <dbReference type="Proteomes" id="UP001428817"/>
    </source>
</evidence>
<sequence length="401" mass="43292">MKSTTTGGPERLRAEMVDRVKASGYARYDEVENAMRVVPRHAFVPNAGLADAYADIAVITKRDATGTPLSCASVPNVVALMLDQLVVQDGQRILEIGAGTGYNAALLDHLVGPSGQITTLDIDPEVTAQAERALAANGHSRVRVITRDGARGAPEYGPYDGIIVTVGAWDIPEEWFDQLAHGGRLVVPLRWRGQTRSVAFVHDGQTLRSAESCLCGFVPMIGQDSERTGNLDPAQHVALYWDADQNIDLTHLRDVLTAPKHTLWSGATVGPYDPFDGIWLKLTATESGTCRIAAEQAAITSGLCAPAIPARSPALVERHSLAYLAVRRLEGDGRRSELGAIGHGLNGQHLAERLCEHIRAWDSDRMALPSVVAHRRSAPLAEPHNGIVIHKQHARLAISEK</sequence>
<evidence type="ECO:0000256" key="1">
    <source>
        <dbReference type="ARBA" id="ARBA00004496"/>
    </source>
</evidence>
<evidence type="ECO:0000256" key="9">
    <source>
        <dbReference type="ARBA" id="ARBA00030757"/>
    </source>
</evidence>
<evidence type="ECO:0000256" key="6">
    <source>
        <dbReference type="ARBA" id="ARBA00022603"/>
    </source>
</evidence>
<name>A0ABP9Q6I5_9PSEU</name>
<dbReference type="EMBL" id="BAABJP010000008">
    <property type="protein sequence ID" value="GAA5154814.1"/>
    <property type="molecule type" value="Genomic_DNA"/>
</dbReference>
<dbReference type="Pfam" id="PF01135">
    <property type="entry name" value="PCMT"/>
    <property type="match status" value="1"/>
</dbReference>
<dbReference type="SUPFAM" id="SSF53335">
    <property type="entry name" value="S-adenosyl-L-methionine-dependent methyltransferases"/>
    <property type="match status" value="1"/>
</dbReference>
<dbReference type="PANTHER" id="PTHR11579:SF0">
    <property type="entry name" value="PROTEIN-L-ISOASPARTATE(D-ASPARTATE) O-METHYLTRANSFERASE"/>
    <property type="match status" value="1"/>
</dbReference>
<comment type="caution">
    <text evidence="12">The sequence shown here is derived from an EMBL/GenBank/DDBJ whole genome shotgun (WGS) entry which is preliminary data.</text>
</comment>
<comment type="similarity">
    <text evidence="2">Belongs to the methyltransferase superfamily. L-isoaspartyl/D-aspartyl protein methyltransferase family.</text>
</comment>
<evidence type="ECO:0000313" key="12">
    <source>
        <dbReference type="EMBL" id="GAA5154814.1"/>
    </source>
</evidence>
<evidence type="ECO:0000256" key="11">
    <source>
        <dbReference type="ARBA" id="ARBA00031350"/>
    </source>
</evidence>
<dbReference type="InterPro" id="IPR027573">
    <property type="entry name" value="Methyltran_FxLD"/>
</dbReference>
<dbReference type="Proteomes" id="UP001428817">
    <property type="component" value="Unassembled WGS sequence"/>
</dbReference>
<evidence type="ECO:0000256" key="2">
    <source>
        <dbReference type="ARBA" id="ARBA00005369"/>
    </source>
</evidence>
<proteinExistence type="inferred from homology"/>
<keyword evidence="5" id="KW-0963">Cytoplasm</keyword>
<accession>A0ABP9Q6I5</accession>
<dbReference type="NCBIfam" id="TIGR04364">
    <property type="entry name" value="methyltran_FxLD"/>
    <property type="match status" value="1"/>
</dbReference>
<dbReference type="Gene3D" id="3.40.50.150">
    <property type="entry name" value="Vaccinia Virus protein VP39"/>
    <property type="match status" value="1"/>
</dbReference>
<dbReference type="InterPro" id="IPR000682">
    <property type="entry name" value="PCMT"/>
</dbReference>
<evidence type="ECO:0000256" key="10">
    <source>
        <dbReference type="ARBA" id="ARBA00031323"/>
    </source>
</evidence>
<organism evidence="12 13">
    <name type="scientific">Pseudonocardia eucalypti</name>
    <dbReference type="NCBI Taxonomy" id="648755"/>
    <lineage>
        <taxon>Bacteria</taxon>
        <taxon>Bacillati</taxon>
        <taxon>Actinomycetota</taxon>
        <taxon>Actinomycetes</taxon>
        <taxon>Pseudonocardiales</taxon>
        <taxon>Pseudonocardiaceae</taxon>
        <taxon>Pseudonocardia</taxon>
    </lineage>
</organism>
<comment type="subcellular location">
    <subcellularLocation>
        <location evidence="1">Cytoplasm</location>
    </subcellularLocation>
</comment>
<evidence type="ECO:0000256" key="3">
    <source>
        <dbReference type="ARBA" id="ARBA00011890"/>
    </source>
</evidence>
<evidence type="ECO:0000256" key="4">
    <source>
        <dbReference type="ARBA" id="ARBA00013346"/>
    </source>
</evidence>
<keyword evidence="7" id="KW-0808">Transferase</keyword>
<keyword evidence="13" id="KW-1185">Reference proteome</keyword>
<dbReference type="InterPro" id="IPR029063">
    <property type="entry name" value="SAM-dependent_MTases_sf"/>
</dbReference>
<keyword evidence="8" id="KW-0949">S-adenosyl-L-methionine</keyword>